<comment type="caution">
    <text evidence="1">The sequence shown here is derived from an EMBL/GenBank/DDBJ whole genome shotgun (WGS) entry which is preliminary data.</text>
</comment>
<accession>A0A811U5C9</accession>
<organism evidence="1 2">
    <name type="scientific">Ceratitis capitata</name>
    <name type="common">Mediterranean fruit fly</name>
    <name type="synonym">Tephritis capitata</name>
    <dbReference type="NCBI Taxonomy" id="7213"/>
    <lineage>
        <taxon>Eukaryota</taxon>
        <taxon>Metazoa</taxon>
        <taxon>Ecdysozoa</taxon>
        <taxon>Arthropoda</taxon>
        <taxon>Hexapoda</taxon>
        <taxon>Insecta</taxon>
        <taxon>Pterygota</taxon>
        <taxon>Neoptera</taxon>
        <taxon>Endopterygota</taxon>
        <taxon>Diptera</taxon>
        <taxon>Brachycera</taxon>
        <taxon>Muscomorpha</taxon>
        <taxon>Tephritoidea</taxon>
        <taxon>Tephritidae</taxon>
        <taxon>Ceratitis</taxon>
        <taxon>Ceratitis</taxon>
    </lineage>
</organism>
<dbReference type="EMBL" id="CAJHJT010000001">
    <property type="protein sequence ID" value="CAD6994412.1"/>
    <property type="molecule type" value="Genomic_DNA"/>
</dbReference>
<evidence type="ECO:0000313" key="1">
    <source>
        <dbReference type="EMBL" id="CAD6994412.1"/>
    </source>
</evidence>
<evidence type="ECO:0000313" key="2">
    <source>
        <dbReference type="Proteomes" id="UP000606786"/>
    </source>
</evidence>
<dbReference type="AlphaFoldDB" id="A0A811U5C9"/>
<reference evidence="1" key="1">
    <citation type="submission" date="2020-11" db="EMBL/GenBank/DDBJ databases">
        <authorList>
            <person name="Whitehead M."/>
        </authorList>
    </citation>
    <scope>NUCLEOTIDE SEQUENCE</scope>
    <source>
        <strain evidence="1">EGII</strain>
    </source>
</reference>
<sequence length="111" mass="12014">MREQSVSRRTAELLGLLNGLVMALVGNDNGSLTAALQLLSPLPAASERLSTRLRTATGTCTVRFTFTHPAGGISVGERKKVIAKAVKMSNVRYYSGTLPNIEQLHVNTDRF</sequence>
<proteinExistence type="predicted"/>
<dbReference type="Proteomes" id="UP000606786">
    <property type="component" value="Unassembled WGS sequence"/>
</dbReference>
<protein>
    <submittedName>
        <fullName evidence="1">(Mediterranean fruit fly) hypothetical protein</fullName>
    </submittedName>
</protein>
<keyword evidence="2" id="KW-1185">Reference proteome</keyword>
<name>A0A811U5C9_CERCA</name>
<gene>
    <name evidence="1" type="ORF">CCAP1982_LOCUS3164</name>
</gene>